<sequence>MKRVLMTDHSILSSTENRCLNCGNDSPCSCTEPMPAAEVYARHRERQAAAAGQRYEPHCDCTNGHVQMMSDPSGRWLLADDSPSSIVQQMPEGANTPRAWLDVLAERRRQISDEGWTPKHDDAHDECEMAFAAAVYALESAWPSDWQDRQRQDAIRDLWPWQAKWHKSTTQRRDLVKAGALILAEIERLDRADKQEGQAHG</sequence>
<gene>
    <name evidence="1" type="ORF">FOB51_12490</name>
</gene>
<evidence type="ECO:0000313" key="2">
    <source>
        <dbReference type="Proteomes" id="UP000324507"/>
    </source>
</evidence>
<dbReference type="EMBL" id="CP044081">
    <property type="protein sequence ID" value="QEU08743.1"/>
    <property type="molecule type" value="Genomic_DNA"/>
</dbReference>
<dbReference type="RefSeq" id="WP_150350743.1">
    <property type="nucleotide sequence ID" value="NZ_CP044081.1"/>
</dbReference>
<name>A0A5P2QT39_9RHOB</name>
<protein>
    <submittedName>
        <fullName evidence="1">Uncharacterized protein</fullName>
    </submittedName>
</protein>
<proteinExistence type="predicted"/>
<dbReference type="Proteomes" id="UP000324507">
    <property type="component" value="Chromosome"/>
</dbReference>
<reference evidence="1 2" key="1">
    <citation type="submission" date="2019-09" db="EMBL/GenBank/DDBJ databases">
        <title>FDA dAtabase for Regulatory Grade micrObial Sequences (FDA-ARGOS): Supporting development and validation of Infectious Disease Dx tests.</title>
        <authorList>
            <person name="Sciortino C."/>
            <person name="Tallon L."/>
            <person name="Sadzewicz L."/>
            <person name="Vavikolanu K."/>
            <person name="Mehta A."/>
            <person name="Aluvathingal J."/>
            <person name="Nadendla S."/>
            <person name="Nandy P."/>
            <person name="Geyer C."/>
            <person name="Yan Y."/>
            <person name="Sichtig H."/>
        </authorList>
    </citation>
    <scope>NUCLEOTIDE SEQUENCE [LARGE SCALE GENOMIC DNA]</scope>
    <source>
        <strain evidence="1 2">FDAARGOS_643</strain>
    </source>
</reference>
<organism evidence="1 2">
    <name type="scientific">Paracoccus yeei</name>
    <dbReference type="NCBI Taxonomy" id="147645"/>
    <lineage>
        <taxon>Bacteria</taxon>
        <taxon>Pseudomonadati</taxon>
        <taxon>Pseudomonadota</taxon>
        <taxon>Alphaproteobacteria</taxon>
        <taxon>Rhodobacterales</taxon>
        <taxon>Paracoccaceae</taxon>
        <taxon>Paracoccus</taxon>
    </lineage>
</organism>
<accession>A0A5P2QT39</accession>
<dbReference type="AlphaFoldDB" id="A0A5P2QT39"/>
<evidence type="ECO:0000313" key="1">
    <source>
        <dbReference type="EMBL" id="QEU08743.1"/>
    </source>
</evidence>